<keyword evidence="2" id="KW-1185">Reference proteome</keyword>
<dbReference type="EMBL" id="JAGKQM010000012">
    <property type="protein sequence ID" value="KAH0898817.1"/>
    <property type="molecule type" value="Genomic_DNA"/>
</dbReference>
<evidence type="ECO:0000313" key="1">
    <source>
        <dbReference type="EMBL" id="KAH0898817.1"/>
    </source>
</evidence>
<organism evidence="1 2">
    <name type="scientific">Brassica napus</name>
    <name type="common">Rape</name>
    <dbReference type="NCBI Taxonomy" id="3708"/>
    <lineage>
        <taxon>Eukaryota</taxon>
        <taxon>Viridiplantae</taxon>
        <taxon>Streptophyta</taxon>
        <taxon>Embryophyta</taxon>
        <taxon>Tracheophyta</taxon>
        <taxon>Spermatophyta</taxon>
        <taxon>Magnoliopsida</taxon>
        <taxon>eudicotyledons</taxon>
        <taxon>Gunneridae</taxon>
        <taxon>Pentapetalae</taxon>
        <taxon>rosids</taxon>
        <taxon>malvids</taxon>
        <taxon>Brassicales</taxon>
        <taxon>Brassicaceae</taxon>
        <taxon>Brassiceae</taxon>
        <taxon>Brassica</taxon>
    </lineage>
</organism>
<name>A0ABQ8B1Y1_BRANA</name>
<comment type="caution">
    <text evidence="1">The sequence shown here is derived from an EMBL/GenBank/DDBJ whole genome shotgun (WGS) entry which is preliminary data.</text>
</comment>
<proteinExistence type="predicted"/>
<accession>A0ABQ8B1Y1</accession>
<reference evidence="1 2" key="1">
    <citation type="submission" date="2021-05" db="EMBL/GenBank/DDBJ databases">
        <title>Genome Assembly of Synthetic Allotetraploid Brassica napus Reveals Homoeologous Exchanges between Subgenomes.</title>
        <authorList>
            <person name="Davis J.T."/>
        </authorList>
    </citation>
    <scope>NUCLEOTIDE SEQUENCE [LARGE SCALE GENOMIC DNA]</scope>
    <source>
        <strain evidence="2">cv. Da-Ae</strain>
        <tissue evidence="1">Seedling</tissue>
    </source>
</reference>
<gene>
    <name evidence="1" type="ORF">HID58_048385</name>
</gene>
<sequence>MFLPPKEPGDWMDFRLGTRRLDGFSSLNPEAGWIFVLEPGGRMNFRPGTRRLEPDGCVDIQGDLLVYLFGSKSPPSGRLSLMTSVFLYQNVGAYSNASSSYPWEDLQTEPDVLGS</sequence>
<dbReference type="Proteomes" id="UP000824890">
    <property type="component" value="Unassembled WGS sequence"/>
</dbReference>
<protein>
    <submittedName>
        <fullName evidence="1">Uncharacterized protein</fullName>
    </submittedName>
</protein>
<evidence type="ECO:0000313" key="2">
    <source>
        <dbReference type="Proteomes" id="UP000824890"/>
    </source>
</evidence>